<gene>
    <name evidence="3" type="ORF">HBH26_11240</name>
</gene>
<organism evidence="3 4">
    <name type="scientific">Sphingomonas corticis</name>
    <dbReference type="NCBI Taxonomy" id="2722791"/>
    <lineage>
        <taxon>Bacteria</taxon>
        <taxon>Pseudomonadati</taxon>
        <taxon>Pseudomonadota</taxon>
        <taxon>Alphaproteobacteria</taxon>
        <taxon>Sphingomonadales</taxon>
        <taxon>Sphingomonadaceae</taxon>
        <taxon>Sphingomonas</taxon>
    </lineage>
</organism>
<protein>
    <submittedName>
        <fullName evidence="3">Abortive infection family protein</fullName>
    </submittedName>
</protein>
<dbReference type="Proteomes" id="UP000732399">
    <property type="component" value="Unassembled WGS sequence"/>
</dbReference>
<reference evidence="3 4" key="1">
    <citation type="submission" date="2020-03" db="EMBL/GenBank/DDBJ databases">
        <authorList>
            <person name="Wang L."/>
            <person name="He N."/>
            <person name="Li Y."/>
            <person name="Fang Y."/>
            <person name="Zhang F."/>
        </authorList>
    </citation>
    <scope>NUCLEOTIDE SEQUENCE [LARGE SCALE GENOMIC DNA]</scope>
    <source>
        <strain evidence="3 4">36D10-4-7</strain>
    </source>
</reference>
<feature type="region of interest" description="Disordered" evidence="1">
    <location>
        <begin position="314"/>
        <end position="335"/>
    </location>
</feature>
<proteinExistence type="predicted"/>
<comment type="caution">
    <text evidence="3">The sequence shown here is derived from an EMBL/GenBank/DDBJ whole genome shotgun (WGS) entry which is preliminary data.</text>
</comment>
<accession>A0ABX1CR73</accession>
<evidence type="ECO:0000259" key="2">
    <source>
        <dbReference type="Pfam" id="PF14355"/>
    </source>
</evidence>
<dbReference type="InterPro" id="IPR026001">
    <property type="entry name" value="Abi-like_C"/>
</dbReference>
<keyword evidence="4" id="KW-1185">Reference proteome</keyword>
<evidence type="ECO:0000313" key="3">
    <source>
        <dbReference type="EMBL" id="NJR79158.1"/>
    </source>
</evidence>
<sequence>MQPFLSPQSVEALVQVISGGSGNSVAPSIGIYRSAPKIDAFMRACGVRMAIGSGSRVPTLAAEIEGVVARGDTQILRTIIEAAANPADFIDDPDKGAAVIEYLNQRLAFDQLAIRRRGTKVELVDAQSNAPVVGALSAALTPINFDTVTRDLERALANADTDPEDAVTSACAVVESVCRSIIVELGVEMPAKRDIQTLFRTVRDQLGLDPKGEFKSEVAEDVRTTLGGLAACIHGIGSLRTHGGDAHGRERGHARYIDARIARLAIHSAGAAALFLIETWQFRHPTVELHVEASRMTRFGGAPRSTAAATITTPAASCHRNKKPKKAVGQNDASS</sequence>
<feature type="domain" description="Abortive infection protein-like C-terminal" evidence="2">
    <location>
        <begin position="197"/>
        <end position="278"/>
    </location>
</feature>
<dbReference type="EMBL" id="JAAVJH010000006">
    <property type="protein sequence ID" value="NJR79158.1"/>
    <property type="molecule type" value="Genomic_DNA"/>
</dbReference>
<evidence type="ECO:0000256" key="1">
    <source>
        <dbReference type="SAM" id="MobiDB-lite"/>
    </source>
</evidence>
<name>A0ABX1CR73_9SPHN</name>
<dbReference type="RefSeq" id="WP_168134698.1">
    <property type="nucleotide sequence ID" value="NZ_JAAVJH010000006.1"/>
</dbReference>
<evidence type="ECO:0000313" key="4">
    <source>
        <dbReference type="Proteomes" id="UP000732399"/>
    </source>
</evidence>
<dbReference type="Pfam" id="PF14355">
    <property type="entry name" value="Abi_C"/>
    <property type="match status" value="1"/>
</dbReference>